<name>A0A1G7MGJ3_9ACTN</name>
<reference evidence="2" key="1">
    <citation type="submission" date="2016-10" db="EMBL/GenBank/DDBJ databases">
        <authorList>
            <person name="Varghese N."/>
            <person name="Submissions S."/>
        </authorList>
    </citation>
    <scope>NUCLEOTIDE SEQUENCE [LARGE SCALE GENOMIC DNA]</scope>
    <source>
        <strain evidence="2">DSM 44268</strain>
    </source>
</reference>
<dbReference type="Proteomes" id="UP000199406">
    <property type="component" value="Unassembled WGS sequence"/>
</dbReference>
<dbReference type="STRING" id="1550231.SAMN05660662_2674"/>
<sequence length="581" mass="64785">MHRHSQRTAAGYQAQFTANSLATRFLIDDRPALTDLPLAGPRRKKEGRGGATANLVVFRTIIRSPLLPAFTAALPQARGGRPTPLSDLYWVFYGCAMRELASNELLDQELPQVWTEIRKEFWFEHGILLPDASPSGKIAGGSYSYRKWRTRRILAPEKKPSPLPDLVGRLTDISIPLALAVRTAEGGNVPRALIDPAVWDIVAIDGTVLNAPSDVREEEIVNDNGEVVLRVTGSRAKKGKPRVHHDVTDASGKEHGAQKGLYNVVATTKGLDTYTRVVLGLDIGYPREGEDPVAMRVLRALYRRAGHRFPVLTIDGIGKPGMYQDLMAESGIYVVNSQNARQRAKKESEADPANSHLTGTTIRRYGVKKDQVKLSYDTPLGAADHDIDGVAHQHHLMADDGAVYETDRPHTRGSRVRKLGMLEPSSVERRRDSDGRYYLLLTLTRSCSHGGKFTTTLELRWTKPGRDGRVQWRSMVANVRVIPEALVDKYALTFGKRNQIESFFFWLEKRFYVKDRHASWGREAQLLDLVFAALLHNTETWAHLAYRHPQAAADLARTLAQLPDHPVPQADDTNLDSEVAA</sequence>
<protein>
    <recommendedName>
        <fullName evidence="3">Transposase</fullName>
    </recommendedName>
</protein>
<gene>
    <name evidence="1" type="ORF">SAMN05660662_2674</name>
</gene>
<dbReference type="OrthoDB" id="5167116at2"/>
<evidence type="ECO:0008006" key="3">
    <source>
        <dbReference type="Google" id="ProtNLM"/>
    </source>
</evidence>
<dbReference type="AlphaFoldDB" id="A0A1G7MGJ3"/>
<dbReference type="RefSeq" id="WP_091767396.1">
    <property type="nucleotide sequence ID" value="NZ_FNBT01000005.1"/>
</dbReference>
<evidence type="ECO:0000313" key="1">
    <source>
        <dbReference type="EMBL" id="SDF60289.1"/>
    </source>
</evidence>
<keyword evidence="2" id="KW-1185">Reference proteome</keyword>
<organism evidence="1 2">
    <name type="scientific">Blastococcus aurantiacus</name>
    <dbReference type="NCBI Taxonomy" id="1550231"/>
    <lineage>
        <taxon>Bacteria</taxon>
        <taxon>Bacillati</taxon>
        <taxon>Actinomycetota</taxon>
        <taxon>Actinomycetes</taxon>
        <taxon>Geodermatophilales</taxon>
        <taxon>Geodermatophilaceae</taxon>
        <taxon>Blastococcus</taxon>
    </lineage>
</organism>
<proteinExistence type="predicted"/>
<accession>A0A1G7MGJ3</accession>
<dbReference type="EMBL" id="FNBT01000005">
    <property type="protein sequence ID" value="SDF60289.1"/>
    <property type="molecule type" value="Genomic_DNA"/>
</dbReference>
<evidence type="ECO:0000313" key="2">
    <source>
        <dbReference type="Proteomes" id="UP000199406"/>
    </source>
</evidence>